<evidence type="ECO:0000313" key="1">
    <source>
        <dbReference type="EMBL" id="MXO90856.1"/>
    </source>
</evidence>
<dbReference type="GO" id="GO:0005509">
    <property type="term" value="F:calcium ion binding"/>
    <property type="evidence" value="ECO:0007669"/>
    <property type="project" value="InterPro"/>
</dbReference>
<dbReference type="EMBL" id="WTYX01000001">
    <property type="protein sequence ID" value="MXO90856.1"/>
    <property type="molecule type" value="Genomic_DNA"/>
</dbReference>
<dbReference type="Gene3D" id="2.160.20.160">
    <property type="match status" value="1"/>
</dbReference>
<reference evidence="1 2" key="1">
    <citation type="submission" date="2019-12" db="EMBL/GenBank/DDBJ databases">
        <title>Genomic-based taxomic classification of the family Erythrobacteraceae.</title>
        <authorList>
            <person name="Xu L."/>
        </authorList>
    </citation>
    <scope>NUCLEOTIDE SEQUENCE [LARGE SCALE GENOMIC DNA]</scope>
    <source>
        <strain evidence="1 2">KCTC 52763</strain>
    </source>
</reference>
<keyword evidence="2" id="KW-1185">Reference proteome</keyword>
<accession>A0A844ZV79</accession>
<sequence length="1165" mass="122040">MPELLTPPIARPSVVTIDETRVLETETVIDEGVILFSNGLGLSEYESSSLNGSMAVYIDYDVYSGRDPHGLINHGVIWNYQPSTETRTGLADFGVASGWGAVTNNGVIAVENENKSVFVVFAAGHSLNSGWLYGYSAAANVHGYTSEDPFGSLTNEGVIAVHSPNAGATGVIMDNGGTFINETNGIIQAAGANATGVVFNRGAYTGAGATYDPQIVNRGLIEAISLDVDFASIGIFIQHLEFEWMEVVNEGTIRADIAIFASGASYSPQQESTDRVTNSATGVIEGAIMLAEGDDILVNHGAIRGDVLLGNGDDLFDTRGGSFEGFANGGFGNDVFLGSAFSDYVRGETGDDRLEGNGGNDLLIGDWGADTLIGGLGNDGLYGEFGDDLIVTLGGDVVLAGAGTDRVELGDYTFAFINGEDGHDTLALAGTGRLLDLSAVVASGRLLNFEQIELGASDGLVVRASDVSGLNNDNQLIVSGTNTGTLHLVGAWAADGAETVDGVSYSAFRINGERVLVAAGIAVTISASAPAGAVGLDAIATGDAAPEPGVIAGSERYSGLSFANFFVVRDDLQISESETWYSEQGNTVLAINDFSVLDNDGTIISVSDTVPSNNNGIIGYVQGDLSMLGWFDGISDRLGAMAVYSNHGGLIDNSGLIYSESTKSGISVAISVAANGPILNSGTISSFAVNGAALGIHTYDASFGPELDEPYAVDNRGELIVSSETDRAIGIFNFNGATVHNSGRIDVSGGAGAYGVVTGGGHFSIINEGEITATTTNESGDRSAAFYLWLQGANIVNSGTISADDLLVDYSDYQLNVQINNSGTINADITTYRPGDELRNSGLINGQVNLGAGNDVYYNLGGTTTGLISGGEGEDIAHYQGVFGDYTIVENVPGQFTITGAFGSETLTGFETLQFADISVLLDTGTGVAVDPATADPDTFMLNIRDFDGNDLGGASNWELIGQADANGDGSADYIFVNHQIGRFAEVGLGADGRVYFDNHSWGGDTRVVGIYIDPLVLSGEVEAGGDHDSQRRFQHDLFINNISDVLGSDDYDGDGLQEVYFALTDGTAFLHAYMHADGNIRYANYQSQQQVIDFLTANGYDQSTWADWFPSRAEESSAKDTTPVQDVEDGGKQGVEAVTYGLSVQYDPIELRYDVSNLMVETMV</sequence>
<dbReference type="InterPro" id="IPR018511">
    <property type="entry name" value="Hemolysin-typ_Ca-bd_CS"/>
</dbReference>
<dbReference type="SUPFAM" id="SSF51120">
    <property type="entry name" value="beta-Roll"/>
    <property type="match status" value="1"/>
</dbReference>
<protein>
    <submittedName>
        <fullName evidence="1">Uncharacterized protein</fullName>
    </submittedName>
</protein>
<dbReference type="AlphaFoldDB" id="A0A844ZV79"/>
<dbReference type="RefSeq" id="WP_160604441.1">
    <property type="nucleotide sequence ID" value="NZ_WTYX01000001.1"/>
</dbReference>
<dbReference type="Pfam" id="PF00353">
    <property type="entry name" value="HemolysinCabind"/>
    <property type="match status" value="2"/>
</dbReference>
<dbReference type="Proteomes" id="UP000442714">
    <property type="component" value="Unassembled WGS sequence"/>
</dbReference>
<comment type="caution">
    <text evidence="1">The sequence shown here is derived from an EMBL/GenBank/DDBJ whole genome shotgun (WGS) entry which is preliminary data.</text>
</comment>
<name>A0A844ZV79_9SPHN</name>
<dbReference type="PRINTS" id="PR00313">
    <property type="entry name" value="CABNDNGRPT"/>
</dbReference>
<dbReference type="OrthoDB" id="7410864at2"/>
<gene>
    <name evidence="1" type="ORF">GRI41_08490</name>
</gene>
<dbReference type="InterPro" id="IPR011049">
    <property type="entry name" value="Serralysin-like_metalloprot_C"/>
</dbReference>
<evidence type="ECO:0000313" key="2">
    <source>
        <dbReference type="Proteomes" id="UP000442714"/>
    </source>
</evidence>
<organism evidence="1 2">
    <name type="scientific">Pontixanthobacter aquaemixtae</name>
    <dbReference type="NCBI Taxonomy" id="1958940"/>
    <lineage>
        <taxon>Bacteria</taxon>
        <taxon>Pseudomonadati</taxon>
        <taxon>Pseudomonadota</taxon>
        <taxon>Alphaproteobacteria</taxon>
        <taxon>Sphingomonadales</taxon>
        <taxon>Erythrobacteraceae</taxon>
        <taxon>Pontixanthobacter</taxon>
    </lineage>
</organism>
<dbReference type="InterPro" id="IPR001343">
    <property type="entry name" value="Hemolysn_Ca-bd"/>
</dbReference>
<dbReference type="PROSITE" id="PS00330">
    <property type="entry name" value="HEMOLYSIN_CALCIUM"/>
    <property type="match status" value="1"/>
</dbReference>
<proteinExistence type="predicted"/>